<sequence length="59" mass="6371">MLKAAALAAREVPEFNGFWTDDHFAAGEDVHLGMAVASYPAKDSSPPRCTTPTPWHFPG</sequence>
<dbReference type="GO" id="GO:0016746">
    <property type="term" value="F:acyltransferase activity"/>
    <property type="evidence" value="ECO:0007669"/>
    <property type="project" value="UniProtKB-KW"/>
</dbReference>
<evidence type="ECO:0000313" key="2">
    <source>
        <dbReference type="Proteomes" id="UP000530412"/>
    </source>
</evidence>
<evidence type="ECO:0000313" key="1">
    <source>
        <dbReference type="EMBL" id="MBA8944269.1"/>
    </source>
</evidence>
<name>A0AA40VHX8_9ACTN</name>
<keyword evidence="1" id="KW-0670">Pyruvate</keyword>
<organism evidence="1 2">
    <name type="scientific">Streptomyces calvus</name>
    <dbReference type="NCBI Taxonomy" id="67282"/>
    <lineage>
        <taxon>Bacteria</taxon>
        <taxon>Bacillati</taxon>
        <taxon>Actinomycetota</taxon>
        <taxon>Actinomycetes</taxon>
        <taxon>Kitasatosporales</taxon>
        <taxon>Streptomycetaceae</taxon>
        <taxon>Streptomyces</taxon>
    </lineage>
</organism>
<dbReference type="Proteomes" id="UP000530412">
    <property type="component" value="Unassembled WGS sequence"/>
</dbReference>
<dbReference type="Gene3D" id="3.30.559.10">
    <property type="entry name" value="Chloramphenicol acetyltransferase-like domain"/>
    <property type="match status" value="1"/>
</dbReference>
<dbReference type="AlphaFoldDB" id="A0AA40VHX8"/>
<accession>A0AA40VHX8</accession>
<reference evidence="1 2" key="1">
    <citation type="submission" date="2020-08" db="EMBL/GenBank/DDBJ databases">
        <title>Genomic Encyclopedia of Type Strains, Phase III (KMG-III): the genomes of soil and plant-associated and newly described type strains.</title>
        <authorList>
            <person name="Whitman W."/>
        </authorList>
    </citation>
    <scope>NUCLEOTIDE SEQUENCE [LARGE SCALE GENOMIC DNA]</scope>
    <source>
        <strain evidence="1 2">CECT 3271</strain>
    </source>
</reference>
<dbReference type="EMBL" id="JACJIE010000005">
    <property type="protein sequence ID" value="MBA8944269.1"/>
    <property type="molecule type" value="Genomic_DNA"/>
</dbReference>
<comment type="caution">
    <text evidence="1">The sequence shown here is derived from an EMBL/GenBank/DDBJ whole genome shotgun (WGS) entry which is preliminary data.</text>
</comment>
<proteinExistence type="predicted"/>
<dbReference type="RefSeq" id="WP_233452323.1">
    <property type="nucleotide sequence ID" value="NZ_BMSU01000006.1"/>
</dbReference>
<dbReference type="InterPro" id="IPR023213">
    <property type="entry name" value="CAT-like_dom_sf"/>
</dbReference>
<gene>
    <name evidence="1" type="ORF">FHS33_002707</name>
</gene>
<keyword evidence="1" id="KW-0012">Acyltransferase</keyword>
<keyword evidence="1" id="KW-0808">Transferase</keyword>
<dbReference type="SUPFAM" id="SSF52777">
    <property type="entry name" value="CoA-dependent acyltransferases"/>
    <property type="match status" value="1"/>
</dbReference>
<protein>
    <submittedName>
        <fullName evidence="1">Pyruvate/2-oxoglutarate dehydrogenase complex dihydrolipoamide acyltransferase (E2) component</fullName>
    </submittedName>
</protein>